<dbReference type="CDD" id="cd09601">
    <property type="entry name" value="M1_APN-Q_like"/>
    <property type="match status" value="2"/>
</dbReference>
<dbReference type="InterPro" id="IPR027268">
    <property type="entry name" value="Peptidase_M4/M1_CTD_sf"/>
</dbReference>
<evidence type="ECO:0000313" key="23">
    <source>
        <dbReference type="Proteomes" id="UP000092461"/>
    </source>
</evidence>
<evidence type="ECO:0000256" key="14">
    <source>
        <dbReference type="ARBA" id="ARBA00023288"/>
    </source>
</evidence>
<dbReference type="GO" id="GO:0006508">
    <property type="term" value="P:proteolysis"/>
    <property type="evidence" value="ECO:0007669"/>
    <property type="project" value="UniProtKB-KW"/>
</dbReference>
<dbReference type="Pfam" id="PF17900">
    <property type="entry name" value="Peptidase_M1_N"/>
    <property type="match status" value="2"/>
</dbReference>
<keyword evidence="7 16" id="KW-0479">Metal-binding</keyword>
<dbReference type="EnsemblMetazoa" id="LLOJ008573-RA">
    <property type="protein sequence ID" value="LLOJ008573-PA"/>
    <property type="gene ID" value="LLOJ008573"/>
</dbReference>
<dbReference type="VEuPathDB" id="VectorBase:LLONM1_010560"/>
<organism evidence="22 23">
    <name type="scientific">Lutzomyia longipalpis</name>
    <name type="common">Sand fly</name>
    <dbReference type="NCBI Taxonomy" id="7200"/>
    <lineage>
        <taxon>Eukaryota</taxon>
        <taxon>Metazoa</taxon>
        <taxon>Ecdysozoa</taxon>
        <taxon>Arthropoda</taxon>
        <taxon>Hexapoda</taxon>
        <taxon>Insecta</taxon>
        <taxon>Pterygota</taxon>
        <taxon>Neoptera</taxon>
        <taxon>Endopterygota</taxon>
        <taxon>Diptera</taxon>
        <taxon>Nematocera</taxon>
        <taxon>Psychodoidea</taxon>
        <taxon>Psychodidae</taxon>
        <taxon>Lutzomyia</taxon>
        <taxon>Lutzomyia</taxon>
    </lineage>
</organism>
<dbReference type="Gene3D" id="2.60.40.1910">
    <property type="match status" value="2"/>
</dbReference>
<evidence type="ECO:0000259" key="20">
    <source>
        <dbReference type="Pfam" id="PF17900"/>
    </source>
</evidence>
<dbReference type="Gene3D" id="2.60.40.1730">
    <property type="entry name" value="tricorn interacting facor f3 domain"/>
    <property type="match status" value="2"/>
</dbReference>
<evidence type="ECO:0000256" key="13">
    <source>
        <dbReference type="ARBA" id="ARBA00023180"/>
    </source>
</evidence>
<dbReference type="SUPFAM" id="SSF55486">
    <property type="entry name" value="Metalloproteases ('zincins'), catalytic domain"/>
    <property type="match status" value="2"/>
</dbReference>
<comment type="similarity">
    <text evidence="2">Belongs to the peptidase M1 family.</text>
</comment>
<keyword evidence="6" id="KW-0645">Protease</keyword>
<reference evidence="21" key="2">
    <citation type="journal article" date="2020" name="BMC">
        <title>Leishmania infection induces a limited differential gene expression in the sand fly midgut.</title>
        <authorList>
            <person name="Coutinho-Abreu I.V."/>
            <person name="Serafim T.D."/>
            <person name="Meneses C."/>
            <person name="Kamhawi S."/>
            <person name="Oliveira F."/>
            <person name="Valenzuela J.G."/>
        </authorList>
    </citation>
    <scope>NUCLEOTIDE SEQUENCE</scope>
    <source>
        <strain evidence="21">Jacobina</strain>
        <tissue evidence="21">Midgut</tissue>
    </source>
</reference>
<dbReference type="GO" id="GO:0005737">
    <property type="term" value="C:cytoplasm"/>
    <property type="evidence" value="ECO:0007669"/>
    <property type="project" value="TreeGrafter"/>
</dbReference>
<dbReference type="GO" id="GO:0008270">
    <property type="term" value="F:zinc ion binding"/>
    <property type="evidence" value="ECO:0007669"/>
    <property type="project" value="InterPro"/>
</dbReference>
<comment type="cofactor">
    <cofactor evidence="16">
        <name>Zn(2+)</name>
        <dbReference type="ChEBI" id="CHEBI:29105"/>
    </cofactor>
    <text evidence="16">Binds 1 zinc ion per subunit.</text>
</comment>
<dbReference type="Pfam" id="PF11838">
    <property type="entry name" value="ERAP1_C"/>
    <property type="match status" value="2"/>
</dbReference>
<dbReference type="InterPro" id="IPR045357">
    <property type="entry name" value="Aminopeptidase_N-like_N"/>
</dbReference>
<dbReference type="InterPro" id="IPR034016">
    <property type="entry name" value="M1_APN-typ"/>
</dbReference>
<evidence type="ECO:0000256" key="11">
    <source>
        <dbReference type="ARBA" id="ARBA00023049"/>
    </source>
</evidence>
<evidence type="ECO:0000259" key="18">
    <source>
        <dbReference type="Pfam" id="PF01433"/>
    </source>
</evidence>
<dbReference type="VEuPathDB" id="VectorBase:LLOJ008573"/>
<feature type="domain" description="Aminopeptidase N-like N-terminal" evidence="20">
    <location>
        <begin position="870"/>
        <end position="1017"/>
    </location>
</feature>
<dbReference type="GO" id="GO:0043171">
    <property type="term" value="P:peptide catabolic process"/>
    <property type="evidence" value="ECO:0007669"/>
    <property type="project" value="TreeGrafter"/>
</dbReference>
<evidence type="ECO:0000256" key="2">
    <source>
        <dbReference type="ARBA" id="ARBA00010136"/>
    </source>
</evidence>
<dbReference type="InterPro" id="IPR001930">
    <property type="entry name" value="Peptidase_M1"/>
</dbReference>
<keyword evidence="13" id="KW-0325">Glycoprotein</keyword>
<dbReference type="Pfam" id="PF01433">
    <property type="entry name" value="Peptidase_M1"/>
    <property type="match status" value="2"/>
</dbReference>
<evidence type="ECO:0000256" key="17">
    <source>
        <dbReference type="PIRSR" id="PIRSR634016-4"/>
    </source>
</evidence>
<evidence type="ECO:0000256" key="1">
    <source>
        <dbReference type="ARBA" id="ARBA00004609"/>
    </source>
</evidence>
<dbReference type="GO" id="GO:0005615">
    <property type="term" value="C:extracellular space"/>
    <property type="evidence" value="ECO:0007669"/>
    <property type="project" value="TreeGrafter"/>
</dbReference>
<keyword evidence="3 21" id="KW-0031">Aminopeptidase</keyword>
<feature type="domain" description="Peptidase M1 membrane alanine aminopeptidase" evidence="18">
    <location>
        <begin position="1049"/>
        <end position="1274"/>
    </location>
</feature>
<dbReference type="Gene3D" id="1.25.50.20">
    <property type="match status" value="2"/>
</dbReference>
<keyword evidence="8" id="KW-0732">Signal</keyword>
<dbReference type="InterPro" id="IPR024571">
    <property type="entry name" value="ERAP1-like_C_dom"/>
</dbReference>
<evidence type="ECO:0000313" key="22">
    <source>
        <dbReference type="EnsemblMetazoa" id="LLOJ008573-PA"/>
    </source>
</evidence>
<dbReference type="PANTHER" id="PTHR11533:SF290">
    <property type="entry name" value="AMINOPEPTIDASE"/>
    <property type="match status" value="1"/>
</dbReference>
<evidence type="ECO:0000256" key="12">
    <source>
        <dbReference type="ARBA" id="ARBA00023136"/>
    </source>
</evidence>
<dbReference type="SUPFAM" id="SSF63737">
    <property type="entry name" value="Leukotriene A4 hydrolase N-terminal domain"/>
    <property type="match status" value="2"/>
</dbReference>
<evidence type="ECO:0000313" key="21">
    <source>
        <dbReference type="EMBL" id="MBC1176235.1"/>
    </source>
</evidence>
<dbReference type="GO" id="GO:0042277">
    <property type="term" value="F:peptide binding"/>
    <property type="evidence" value="ECO:0007669"/>
    <property type="project" value="TreeGrafter"/>
</dbReference>
<dbReference type="GO" id="GO:0070006">
    <property type="term" value="F:metalloaminopeptidase activity"/>
    <property type="evidence" value="ECO:0007669"/>
    <property type="project" value="TreeGrafter"/>
</dbReference>
<feature type="domain" description="Aminopeptidase N-like N-terminal" evidence="20">
    <location>
        <begin position="8"/>
        <end position="161"/>
    </location>
</feature>
<evidence type="ECO:0000256" key="15">
    <source>
        <dbReference type="PIRSR" id="PIRSR634016-1"/>
    </source>
</evidence>
<dbReference type="InterPro" id="IPR042097">
    <property type="entry name" value="Aminopeptidase_N-like_N_sf"/>
</dbReference>
<keyword evidence="9" id="KW-0378">Hydrolase</keyword>
<keyword evidence="5" id="KW-0336">GPI-anchor</keyword>
<dbReference type="Proteomes" id="UP000092461">
    <property type="component" value="Unassembled WGS sequence"/>
</dbReference>
<sequence>MHLHISKTISLNYKDIIIHTESVDFKDDNSNTYNLREAIYNDTSEIAEFIFDELQPGTYDFYVAFDGFIRNDLKGLYMSYYWTEDGQQHQAATTFLASIYARMIFPCYDEPHYKAIFTVSVVHSMKYHALSNSLPYAPPENIIPGLMQTNFRPTPKMSTYLLAIIVSDYVGNSNAEGNFTVYSQPEQTFMTNYALSFGQQSLKKLEEYFGSPFQMSKLDLVAFDDFLMGAMENWGLITFLSSRLLYDEASVTTRTLQQMSSTITHELIHQWFGNEVTAQWWSEIWLNEGFATLYQDLITDLLYPDWQLMDQFVVHTIQNSMGRDASLTAKSMNGDIVSLQDIWGVYSYIPYQKAASILRMVHSVVTDDIFKSVIKSYIQEMSYEAAIPQNLYDQFSQQVSVVNIEDFFKSWVENPGFPLITIKRTYNVDNNSILRISQKRFIANDDLINVPDTKYYVPINFATAKNPDFTNTQAEYFIMPYVSEITVELNNENYIDDTQWIIANKKATYYYRVNYDEENWRLIITALNNDPSIIATANRAQLLDDAFTLAKYGQLSYKIALDLASYLRLETEYLPITVAIKHLTGLDQIIRGTNIPFKDFLRDMFSDLYKRVTLKENRNDPHLLKLMRSEVTKFACDLEVEDCVADASNQIAINEIPPNTRPAIFCGYLRGTAQTNWPIDILHTKLSDIVQSERTRRKYSQELEDIRLSFACVNSQSLRLSILQMMLDDININLLSSDFNTIFSSLLLSGEYGVTDALEFFEKSWNRIEEKYESLGRTIQALGEQIKTVAELDLFKKIIEEKIYTYQNITPGLRNIAEAAIAKGEENIAWLTKYSPVIGEWIKQYKSGANLMKSSIIIIIIGLFLPIMGNKIQRTDEIAINYKDMDVDEFSIGLLDADFLSVPLIQHTYNNVTEILRLRFPQLIPGEYSLSLDFNGTIRDDLKGLYISTYFDQDGNKRMAFPCYDEPEYKATYSISISHKENYFAISNMPAIAVDPDIVSGWKITTFDKSLKTSTYIVTFIVCDFVANKDPASSFTIYSQPAVIEDTNFALEYTQKVLKELELYLDRKFQYPKMDIIAIDDFLMGAMENWGIITYLSSRVLVNDRTDEKAKHQVTKTIAHELAHQWFGNEVTHFYWSAVWLKEGLASLFEDSISGIIFPDWHTEDKFVLDTMLFVMQDDAGKTGVRKMFLEVETVDEIRNIYDFVTYKKAASVMRTMANILTGPTFKEGLRKYINDFSFDVAAPDDLSGSWQWAIDQSTPGRSLPPIKEVFDTWITNPGFPFITVTRNYDTSSVTITQQRFMATLDYTVIPDTKYYIPLNYASPSRNSDFKDTSTMGFLKHTDDSAEFPVQARNEDWVIFNARSTMYYRVNYDVKNWELITDALIANHNNIDPANRAQLIDDAFNLARYGYLSYDIPLNMMKNYFPKETYYYTVASGVRNLDLLNRNIRSLQTNRYSGLVLDILRSLYTQIGITEDPSDHHLLKMLRTDVTLLYCKFPQSECVSHAYNYLVNNLQRDISANVRRSIYCGALQYNCREHGDENCQSDYPAFKMLTDKLSRLTRTEATRRINDLEIKDIIAAFGCVKDTKTINDILRMTTIGYPGIEFDKSYYNLILQAVLDVEESITKDVLVYLRDNFKSIESRSAALTGVFQTIGKVGVTDEHKSLLNQIIETHIDMNSISDNLKKSIDTATDTIDENLAWNNKLSAEVLSWLEKNTTGSASNSKIINDVSITAKCIEVWELIATLLKHVG</sequence>
<dbReference type="PANTHER" id="PTHR11533">
    <property type="entry name" value="PROTEASE M1 ZINC METALLOPROTEASE"/>
    <property type="match status" value="1"/>
</dbReference>
<keyword evidence="14" id="KW-0449">Lipoprotein</keyword>
<dbReference type="Gene3D" id="1.10.390.10">
    <property type="entry name" value="Neutral Protease Domain 2"/>
    <property type="match status" value="2"/>
</dbReference>
<feature type="active site" description="Proton acceptor" evidence="15">
    <location>
        <position position="266"/>
    </location>
</feature>
<dbReference type="EMBL" id="AJWK01029073">
    <property type="status" value="NOT_ANNOTATED_CDS"/>
    <property type="molecule type" value="Genomic_DNA"/>
</dbReference>
<proteinExistence type="inferred from homology"/>
<protein>
    <submittedName>
        <fullName evidence="21">Putative puromycin-sensitive aminopeptidase</fullName>
    </submittedName>
</protein>
<keyword evidence="12" id="KW-0472">Membrane</keyword>
<dbReference type="InterPro" id="IPR050344">
    <property type="entry name" value="Peptidase_M1_aminopeptidases"/>
</dbReference>
<evidence type="ECO:0000256" key="7">
    <source>
        <dbReference type="ARBA" id="ARBA00022723"/>
    </source>
</evidence>
<feature type="binding site" evidence="16">
    <location>
        <position position="265"/>
    </location>
    <ligand>
        <name>Zn(2+)</name>
        <dbReference type="ChEBI" id="CHEBI:29105"/>
        <note>catalytic</note>
    </ligand>
</feature>
<evidence type="ECO:0000256" key="5">
    <source>
        <dbReference type="ARBA" id="ARBA00022622"/>
    </source>
</evidence>
<accession>A0A1B0GKK7</accession>
<dbReference type="GO" id="GO:0005886">
    <property type="term" value="C:plasma membrane"/>
    <property type="evidence" value="ECO:0007669"/>
    <property type="project" value="UniProtKB-SubCell"/>
</dbReference>
<evidence type="ECO:0000256" key="10">
    <source>
        <dbReference type="ARBA" id="ARBA00022833"/>
    </source>
</evidence>
<feature type="domain" description="ERAP1-like C-terminal" evidence="19">
    <location>
        <begin position="500"/>
        <end position="814"/>
    </location>
</feature>
<feature type="site" description="Transition state stabilizer" evidence="17">
    <location>
        <position position="351"/>
    </location>
</feature>
<dbReference type="InterPro" id="IPR014782">
    <property type="entry name" value="Peptidase_M1_dom"/>
</dbReference>
<name>A0A1B0GKK7_LUTLO</name>
<dbReference type="EMBL" id="GITU01007532">
    <property type="protein sequence ID" value="MBC1176235.1"/>
    <property type="molecule type" value="Transcribed_RNA"/>
</dbReference>
<comment type="subcellular location">
    <subcellularLocation>
        <location evidence="1">Cell membrane</location>
        <topology evidence="1">Lipid-anchor</topology>
        <topology evidence="1">GPI-anchor</topology>
    </subcellularLocation>
</comment>
<feature type="binding site" evidence="16">
    <location>
        <position position="269"/>
    </location>
    <ligand>
        <name>Zn(2+)</name>
        <dbReference type="ChEBI" id="CHEBI:29105"/>
        <note>catalytic</note>
    </ligand>
</feature>
<dbReference type="FunFam" id="2.60.40.1910:FF:000008">
    <property type="entry name" value="Aminopeptidase"/>
    <property type="match status" value="1"/>
</dbReference>
<evidence type="ECO:0000259" key="19">
    <source>
        <dbReference type="Pfam" id="PF11838"/>
    </source>
</evidence>
<feature type="domain" description="Peptidase M1 membrane alanine aminopeptidase" evidence="18">
    <location>
        <begin position="193"/>
        <end position="411"/>
    </location>
</feature>
<evidence type="ECO:0000256" key="8">
    <source>
        <dbReference type="ARBA" id="ARBA00022729"/>
    </source>
</evidence>
<feature type="domain" description="ERAP1-like C-terminal" evidence="19">
    <location>
        <begin position="1357"/>
        <end position="1691"/>
    </location>
</feature>
<evidence type="ECO:0000256" key="16">
    <source>
        <dbReference type="PIRSR" id="PIRSR634016-3"/>
    </source>
</evidence>
<keyword evidence="4" id="KW-1003">Cell membrane</keyword>
<dbReference type="VEuPathDB" id="VectorBase:LLONM1_006034"/>
<evidence type="ECO:0000256" key="3">
    <source>
        <dbReference type="ARBA" id="ARBA00022438"/>
    </source>
</evidence>
<evidence type="ECO:0000256" key="9">
    <source>
        <dbReference type="ARBA" id="ARBA00022801"/>
    </source>
</evidence>
<reference evidence="22" key="3">
    <citation type="submission" date="2020-05" db="UniProtKB">
        <authorList>
            <consortium name="EnsemblMetazoa"/>
        </authorList>
    </citation>
    <scope>IDENTIFICATION</scope>
    <source>
        <strain evidence="22">Jacobina</strain>
    </source>
</reference>
<feature type="binding site" evidence="16">
    <location>
        <position position="288"/>
    </location>
    <ligand>
        <name>Zn(2+)</name>
        <dbReference type="ChEBI" id="CHEBI:29105"/>
        <note>catalytic</note>
    </ligand>
</feature>
<dbReference type="PRINTS" id="PR00756">
    <property type="entry name" value="ALADIPTASE"/>
</dbReference>
<evidence type="ECO:0000256" key="4">
    <source>
        <dbReference type="ARBA" id="ARBA00022475"/>
    </source>
</evidence>
<evidence type="ECO:0000256" key="6">
    <source>
        <dbReference type="ARBA" id="ARBA00022670"/>
    </source>
</evidence>
<dbReference type="FunFam" id="1.10.390.10:FF:000013">
    <property type="entry name" value="Aminopeptidase N"/>
    <property type="match status" value="2"/>
</dbReference>
<keyword evidence="23" id="KW-1185">Reference proteome</keyword>
<keyword evidence="10 16" id="KW-0862">Zinc</keyword>
<dbReference type="GO" id="GO:0098552">
    <property type="term" value="C:side of membrane"/>
    <property type="evidence" value="ECO:0007669"/>
    <property type="project" value="UniProtKB-KW"/>
</dbReference>
<reference evidence="23" key="1">
    <citation type="submission" date="2012-05" db="EMBL/GenBank/DDBJ databases">
        <title>Whole Genome Assembly of Lutzomyia longipalpis.</title>
        <authorList>
            <person name="Richards S."/>
            <person name="Qu C."/>
            <person name="Dillon R."/>
            <person name="Worley K."/>
            <person name="Scherer S."/>
            <person name="Batterton M."/>
            <person name="Taylor A."/>
            <person name="Hawes A."/>
            <person name="Hernandez B."/>
            <person name="Kovar C."/>
            <person name="Mandapat C."/>
            <person name="Pham C."/>
            <person name="Qu C."/>
            <person name="Jing C."/>
            <person name="Bess C."/>
            <person name="Bandaranaike D."/>
            <person name="Ngo D."/>
            <person name="Ongeri F."/>
            <person name="Arias F."/>
            <person name="Lara F."/>
            <person name="Weissenberger G."/>
            <person name="Kamau G."/>
            <person name="Han H."/>
            <person name="Shen H."/>
            <person name="Dinh H."/>
            <person name="Khalil I."/>
            <person name="Jones J."/>
            <person name="Shafer J."/>
            <person name="Jayaseelan J."/>
            <person name="Quiroz J."/>
            <person name="Blankenburg K."/>
            <person name="Nguyen L."/>
            <person name="Jackson L."/>
            <person name="Francisco L."/>
            <person name="Tang L.-Y."/>
            <person name="Pu L.-L."/>
            <person name="Perales L."/>
            <person name="Lorensuhewa L."/>
            <person name="Munidasa M."/>
            <person name="Coyle M."/>
            <person name="Taylor M."/>
            <person name="Puazo M."/>
            <person name="Firestine M."/>
            <person name="Scheel M."/>
            <person name="Javaid M."/>
            <person name="Wang M."/>
            <person name="Li M."/>
            <person name="Tabassum N."/>
            <person name="Saada N."/>
            <person name="Osuji N."/>
            <person name="Aqrawi P."/>
            <person name="Fu Q."/>
            <person name="Thornton R."/>
            <person name="Raj R."/>
            <person name="Goodspeed R."/>
            <person name="Mata R."/>
            <person name="Najjar R."/>
            <person name="Gubbala S."/>
            <person name="Lee S."/>
            <person name="Denson S."/>
            <person name="Patil S."/>
            <person name="Macmil S."/>
            <person name="Qi S."/>
            <person name="Matskevitch T."/>
            <person name="Palculict T."/>
            <person name="Mathew T."/>
            <person name="Vee V."/>
            <person name="Velamala V."/>
            <person name="Korchina V."/>
            <person name="Cai W."/>
            <person name="Liu W."/>
            <person name="Dai W."/>
            <person name="Zou X."/>
            <person name="Zhu Y."/>
            <person name="Zhang Y."/>
            <person name="Wu Y.-Q."/>
            <person name="Xin Y."/>
            <person name="Nazarath L."/>
            <person name="Kovar C."/>
            <person name="Han Y."/>
            <person name="Muzny D."/>
            <person name="Gibbs R."/>
        </authorList>
    </citation>
    <scope>NUCLEOTIDE SEQUENCE [LARGE SCALE GENOMIC DNA]</scope>
    <source>
        <strain evidence="23">Jacobina</strain>
    </source>
</reference>
<keyword evidence="11" id="KW-0482">Metalloprotease</keyword>